<sequence length="59" mass="5963">EAATERISDDSEEMATVLTSMDAATILANGVVDVPTGSGSILTISTPAEEQVPIGSDVV</sequence>
<gene>
    <name evidence="1" type="ORF">Tci_915656</name>
</gene>
<proteinExistence type="predicted"/>
<accession>A0A699W8S5</accession>
<dbReference type="EMBL" id="BKCJ011603520">
    <property type="protein sequence ID" value="GFD43687.1"/>
    <property type="molecule type" value="Genomic_DNA"/>
</dbReference>
<feature type="non-terminal residue" evidence="1">
    <location>
        <position position="59"/>
    </location>
</feature>
<comment type="caution">
    <text evidence="1">The sequence shown here is derived from an EMBL/GenBank/DDBJ whole genome shotgun (WGS) entry which is preliminary data.</text>
</comment>
<organism evidence="1">
    <name type="scientific">Tanacetum cinerariifolium</name>
    <name type="common">Dalmatian daisy</name>
    <name type="synonym">Chrysanthemum cinerariifolium</name>
    <dbReference type="NCBI Taxonomy" id="118510"/>
    <lineage>
        <taxon>Eukaryota</taxon>
        <taxon>Viridiplantae</taxon>
        <taxon>Streptophyta</taxon>
        <taxon>Embryophyta</taxon>
        <taxon>Tracheophyta</taxon>
        <taxon>Spermatophyta</taxon>
        <taxon>Magnoliopsida</taxon>
        <taxon>eudicotyledons</taxon>
        <taxon>Gunneridae</taxon>
        <taxon>Pentapetalae</taxon>
        <taxon>asterids</taxon>
        <taxon>campanulids</taxon>
        <taxon>Asterales</taxon>
        <taxon>Asteraceae</taxon>
        <taxon>Asteroideae</taxon>
        <taxon>Anthemideae</taxon>
        <taxon>Anthemidinae</taxon>
        <taxon>Tanacetum</taxon>
    </lineage>
</organism>
<feature type="non-terminal residue" evidence="1">
    <location>
        <position position="1"/>
    </location>
</feature>
<dbReference type="AlphaFoldDB" id="A0A699W8S5"/>
<name>A0A699W8S5_TANCI</name>
<evidence type="ECO:0000313" key="1">
    <source>
        <dbReference type="EMBL" id="GFD43687.1"/>
    </source>
</evidence>
<protein>
    <submittedName>
        <fullName evidence="1">Uncharacterized protein</fullName>
    </submittedName>
</protein>
<reference evidence="1" key="1">
    <citation type="journal article" date="2019" name="Sci. Rep.">
        <title>Draft genome of Tanacetum cinerariifolium, the natural source of mosquito coil.</title>
        <authorList>
            <person name="Yamashiro T."/>
            <person name="Shiraishi A."/>
            <person name="Satake H."/>
            <person name="Nakayama K."/>
        </authorList>
    </citation>
    <scope>NUCLEOTIDE SEQUENCE</scope>
</reference>